<keyword evidence="1" id="KW-0175">Coiled coil</keyword>
<protein>
    <submittedName>
        <fullName evidence="2">Uncharacterized protein</fullName>
    </submittedName>
</protein>
<feature type="coiled-coil region" evidence="1">
    <location>
        <begin position="155"/>
        <end position="227"/>
    </location>
</feature>
<evidence type="ECO:0000313" key="2">
    <source>
        <dbReference type="EMBL" id="RPA79588.1"/>
    </source>
</evidence>
<name>A0A3N4I4H2_ASCIM</name>
<evidence type="ECO:0000256" key="1">
    <source>
        <dbReference type="SAM" id="Coils"/>
    </source>
</evidence>
<dbReference type="AlphaFoldDB" id="A0A3N4I4H2"/>
<keyword evidence="3" id="KW-1185">Reference proteome</keyword>
<sequence length="230" mass="26897">MVVQNASATPHFPSTRPPFPSLLPLSQFFQNAPAPPQLGSPIDHQDSSIHHQYPALPQIPEIPLKHYTIKDVLEEVISVDVNLINGIKAAIPRETFITFMVLLSRFRNTELDVHELDSAITSLLAPWPTSLVTPGPELVRAIRQFIPEWYKQCIMMQTEVSRESATEKLERLREDYLAIERLKWELKDIDRRESEMEREYEETEESVKRLQMRKMELEKMAMDMVRKYRR</sequence>
<proteinExistence type="predicted"/>
<dbReference type="Proteomes" id="UP000275078">
    <property type="component" value="Unassembled WGS sequence"/>
</dbReference>
<reference evidence="2 3" key="1">
    <citation type="journal article" date="2018" name="Nat. Ecol. Evol.">
        <title>Pezizomycetes genomes reveal the molecular basis of ectomycorrhizal truffle lifestyle.</title>
        <authorList>
            <person name="Murat C."/>
            <person name="Payen T."/>
            <person name="Noel B."/>
            <person name="Kuo A."/>
            <person name="Morin E."/>
            <person name="Chen J."/>
            <person name="Kohler A."/>
            <person name="Krizsan K."/>
            <person name="Balestrini R."/>
            <person name="Da Silva C."/>
            <person name="Montanini B."/>
            <person name="Hainaut M."/>
            <person name="Levati E."/>
            <person name="Barry K.W."/>
            <person name="Belfiori B."/>
            <person name="Cichocki N."/>
            <person name="Clum A."/>
            <person name="Dockter R.B."/>
            <person name="Fauchery L."/>
            <person name="Guy J."/>
            <person name="Iotti M."/>
            <person name="Le Tacon F."/>
            <person name="Lindquist E.A."/>
            <person name="Lipzen A."/>
            <person name="Malagnac F."/>
            <person name="Mello A."/>
            <person name="Molinier V."/>
            <person name="Miyauchi S."/>
            <person name="Poulain J."/>
            <person name="Riccioni C."/>
            <person name="Rubini A."/>
            <person name="Sitrit Y."/>
            <person name="Splivallo R."/>
            <person name="Traeger S."/>
            <person name="Wang M."/>
            <person name="Zifcakova L."/>
            <person name="Wipf D."/>
            <person name="Zambonelli A."/>
            <person name="Paolocci F."/>
            <person name="Nowrousian M."/>
            <person name="Ottonello S."/>
            <person name="Baldrian P."/>
            <person name="Spatafora J.W."/>
            <person name="Henrissat B."/>
            <person name="Nagy L.G."/>
            <person name="Aury J.M."/>
            <person name="Wincker P."/>
            <person name="Grigoriev I.V."/>
            <person name="Bonfante P."/>
            <person name="Martin F.M."/>
        </authorList>
    </citation>
    <scope>NUCLEOTIDE SEQUENCE [LARGE SCALE GENOMIC DNA]</scope>
    <source>
        <strain evidence="2 3">RN42</strain>
    </source>
</reference>
<accession>A0A3N4I4H2</accession>
<organism evidence="2 3">
    <name type="scientific">Ascobolus immersus RN42</name>
    <dbReference type="NCBI Taxonomy" id="1160509"/>
    <lineage>
        <taxon>Eukaryota</taxon>
        <taxon>Fungi</taxon>
        <taxon>Dikarya</taxon>
        <taxon>Ascomycota</taxon>
        <taxon>Pezizomycotina</taxon>
        <taxon>Pezizomycetes</taxon>
        <taxon>Pezizales</taxon>
        <taxon>Ascobolaceae</taxon>
        <taxon>Ascobolus</taxon>
    </lineage>
</organism>
<gene>
    <name evidence="2" type="ORF">BJ508DRAFT_139972</name>
</gene>
<evidence type="ECO:0000313" key="3">
    <source>
        <dbReference type="Proteomes" id="UP000275078"/>
    </source>
</evidence>
<dbReference type="EMBL" id="ML119697">
    <property type="protein sequence ID" value="RPA79588.1"/>
    <property type="molecule type" value="Genomic_DNA"/>
</dbReference>